<dbReference type="InterPro" id="IPR018163">
    <property type="entry name" value="Thr/Ala-tRNA-synth_IIc_edit"/>
</dbReference>
<keyword evidence="2" id="KW-0687">Ribonucleoprotein</keyword>
<dbReference type="AlphaFoldDB" id="A0A6J2KDQ8"/>
<keyword evidence="1" id="KW-1185">Reference proteome</keyword>
<dbReference type="GO" id="GO:0003723">
    <property type="term" value="F:RNA binding"/>
    <property type="evidence" value="ECO:0007669"/>
    <property type="project" value="TreeGrafter"/>
</dbReference>
<proteinExistence type="predicted"/>
<dbReference type="KEGG" id="bman:114250190"/>
<dbReference type="FunFam" id="3.10.20.30:FF:000031">
    <property type="entry name" value="Mitochondrial ribosomal protein L39"/>
    <property type="match status" value="1"/>
</dbReference>
<dbReference type="GO" id="GO:0005840">
    <property type="term" value="C:ribosome"/>
    <property type="evidence" value="ECO:0007669"/>
    <property type="project" value="UniProtKB-KW"/>
</dbReference>
<dbReference type="Gene3D" id="3.10.20.30">
    <property type="match status" value="1"/>
</dbReference>
<dbReference type="GO" id="GO:0005739">
    <property type="term" value="C:mitochondrion"/>
    <property type="evidence" value="ECO:0007669"/>
    <property type="project" value="TreeGrafter"/>
</dbReference>
<sequence>MKMKRHVTCLMKRLTEKSHFSTLQITRFLSTQEAIERRSYLFTLEKKRQIENVGRIEKIEVQYKGIPKDCTLVMNKNISTPYDCARHLSEWHMESSVLALLDGNLHWDMHRPLTESCTLEFQNYKAAEPQQVNKAFWRTCSLMLGACATVAFKDTVPVHLHSFPLPDIRSGSFIYDVDLPTLSDWQPTHQEVLTLAAEYVKLCRKAVPLERLEVGEELALEMFVDNEHKSKQIPNIAKTNGKVILYRAGNHVDISRGPLISNTAQIGRLAVTAVHKLTGPTEDGVSQLYRFQGVALPKGVVLDHFAFSILMDRAKKLNPARSPFLKKEDPEISEQMENVAAQA</sequence>
<name>A0A6J2KDQ8_BOMMA</name>
<dbReference type="GO" id="GO:0000166">
    <property type="term" value="F:nucleotide binding"/>
    <property type="evidence" value="ECO:0007669"/>
    <property type="project" value="InterPro"/>
</dbReference>
<evidence type="ECO:0000313" key="2">
    <source>
        <dbReference type="RefSeq" id="XP_028039753.1"/>
    </source>
</evidence>
<organism evidence="1 2">
    <name type="scientific">Bombyx mandarina</name>
    <name type="common">Wild silk moth</name>
    <name type="synonym">Wild silkworm</name>
    <dbReference type="NCBI Taxonomy" id="7092"/>
    <lineage>
        <taxon>Eukaryota</taxon>
        <taxon>Metazoa</taxon>
        <taxon>Ecdysozoa</taxon>
        <taxon>Arthropoda</taxon>
        <taxon>Hexapoda</taxon>
        <taxon>Insecta</taxon>
        <taxon>Pterygota</taxon>
        <taxon>Neoptera</taxon>
        <taxon>Endopterygota</taxon>
        <taxon>Lepidoptera</taxon>
        <taxon>Glossata</taxon>
        <taxon>Ditrysia</taxon>
        <taxon>Bombycoidea</taxon>
        <taxon>Bombycidae</taxon>
        <taxon>Bombycinae</taxon>
        <taxon>Bombyx</taxon>
    </lineage>
</organism>
<evidence type="ECO:0000313" key="1">
    <source>
        <dbReference type="Proteomes" id="UP000504629"/>
    </source>
</evidence>
<dbReference type="InterPro" id="IPR050062">
    <property type="entry name" value="Pro-tRNA_synthetase"/>
</dbReference>
<keyword evidence="2" id="KW-0689">Ribosomal protein</keyword>
<dbReference type="Proteomes" id="UP000504629">
    <property type="component" value="Unplaced"/>
</dbReference>
<dbReference type="InterPro" id="IPR012675">
    <property type="entry name" value="Beta-grasp_dom_sf"/>
</dbReference>
<accession>A0A6J2KDQ8</accession>
<dbReference type="GeneID" id="114250190"/>
<dbReference type="RefSeq" id="XP_028039753.1">
    <property type="nucleotide sequence ID" value="XM_028183952.1"/>
</dbReference>
<reference evidence="2" key="1">
    <citation type="submission" date="2025-08" db="UniProtKB">
        <authorList>
            <consortium name="RefSeq"/>
        </authorList>
    </citation>
    <scope>IDENTIFICATION</scope>
    <source>
        <tissue evidence="2">Silk gland</tissue>
    </source>
</reference>
<dbReference type="Gene3D" id="3.30.980.10">
    <property type="entry name" value="Threonyl-trna Synthetase, Chain A, domain 2"/>
    <property type="match status" value="1"/>
</dbReference>
<dbReference type="PANTHER" id="PTHR42753:SF9">
    <property type="entry name" value="LARGE RIBOSOMAL SUBUNIT PROTEIN ML39"/>
    <property type="match status" value="1"/>
</dbReference>
<dbReference type="CDD" id="cd01667">
    <property type="entry name" value="TGS_ThrRS"/>
    <property type="match status" value="1"/>
</dbReference>
<dbReference type="SUPFAM" id="SSF55186">
    <property type="entry name" value="ThrRS/AlaRS common domain"/>
    <property type="match status" value="1"/>
</dbReference>
<dbReference type="OrthoDB" id="5870821at2759"/>
<protein>
    <submittedName>
        <fullName evidence="2">39S ribosomal protein L39, mitochondrial</fullName>
    </submittedName>
</protein>
<dbReference type="CTD" id="54148"/>
<dbReference type="PANTHER" id="PTHR42753">
    <property type="entry name" value="MITOCHONDRIAL RIBOSOME PROTEIN L39/PROLYL-TRNA LIGASE FAMILY MEMBER"/>
    <property type="match status" value="1"/>
</dbReference>
<gene>
    <name evidence="2" type="primary">LOC114250190</name>
</gene>